<protein>
    <recommendedName>
        <fullName evidence="3">HMA domain-containing protein</fullName>
    </recommendedName>
</protein>
<organism evidence="1 2">
    <name type="scientific">Propylenella binzhouense</name>
    <dbReference type="NCBI Taxonomy" id="2555902"/>
    <lineage>
        <taxon>Bacteria</taxon>
        <taxon>Pseudomonadati</taxon>
        <taxon>Pseudomonadota</taxon>
        <taxon>Alphaproteobacteria</taxon>
        <taxon>Hyphomicrobiales</taxon>
        <taxon>Propylenellaceae</taxon>
        <taxon>Propylenella</taxon>
    </lineage>
</organism>
<sequence length="156" mass="16621">MRGRIRHQLPGRVRIGLERPLPDVAALTDAARAIASVPGVEQVEFRPETASLLLRHRGRFEPLAAALEEAGLLLLAPAEPVAPIDPVGETFERLERAEDLVGRLTGGRADLWSIAYLGLVAGGLVQLARGRVAGPAVTLFGQAASLALSRSVRRGR</sequence>
<comment type="caution">
    <text evidence="1">The sequence shown here is derived from an EMBL/GenBank/DDBJ whole genome shotgun (WGS) entry which is preliminary data.</text>
</comment>
<dbReference type="Proteomes" id="UP000773614">
    <property type="component" value="Unassembled WGS sequence"/>
</dbReference>
<dbReference type="AlphaFoldDB" id="A0A964WSM7"/>
<proteinExistence type="predicted"/>
<dbReference type="OrthoDB" id="7596117at2"/>
<keyword evidence="2" id="KW-1185">Reference proteome</keyword>
<dbReference type="RefSeq" id="WP_161139483.1">
    <property type="nucleotide sequence ID" value="NZ_SPKJ01000010.1"/>
</dbReference>
<evidence type="ECO:0000313" key="2">
    <source>
        <dbReference type="Proteomes" id="UP000773614"/>
    </source>
</evidence>
<evidence type="ECO:0008006" key="3">
    <source>
        <dbReference type="Google" id="ProtNLM"/>
    </source>
</evidence>
<accession>A0A964WSM7</accession>
<name>A0A964WSM7_9HYPH</name>
<reference evidence="1" key="1">
    <citation type="submission" date="2019-03" db="EMBL/GenBank/DDBJ databases">
        <title>Afifella sp. nov., isolated from activated sludge.</title>
        <authorList>
            <person name="Li Q."/>
            <person name="Liu Y."/>
        </authorList>
    </citation>
    <scope>NUCLEOTIDE SEQUENCE</scope>
    <source>
        <strain evidence="1">L72</strain>
    </source>
</reference>
<evidence type="ECO:0000313" key="1">
    <source>
        <dbReference type="EMBL" id="MYZ47134.1"/>
    </source>
</evidence>
<dbReference type="EMBL" id="SPKJ01000010">
    <property type="protein sequence ID" value="MYZ47134.1"/>
    <property type="molecule type" value="Genomic_DNA"/>
</dbReference>
<gene>
    <name evidence="1" type="ORF">E4O86_05340</name>
</gene>